<sequence>MTAFNSEKEEGGSFDISQEIIKSSYEGEIDPRAYLSRRSSEHRLPPIEMPGYSPYPLPMWFPQYDPTHPDASMGFIPDQMMYGGYYISPFAGYNNFQLDRFSNSSSASVKSNSSPTRSSLKSDDVSDTTSTKSQTKNEQIFPPEPLTDVREFPEWMKKFASFLEQYGLKDIVPDKLVSG</sequence>
<keyword evidence="2" id="KW-0963">Cytoplasm</keyword>
<feature type="compositionally biased region" description="Low complexity" evidence="3">
    <location>
        <begin position="104"/>
        <end position="114"/>
    </location>
</feature>
<dbReference type="AlphaFoldDB" id="A0A7G3ZE13"/>
<organism evidence="4 5">
    <name type="scientific">Torulaspora globosa</name>
    <dbReference type="NCBI Taxonomy" id="48254"/>
    <lineage>
        <taxon>Eukaryota</taxon>
        <taxon>Fungi</taxon>
        <taxon>Dikarya</taxon>
        <taxon>Ascomycota</taxon>
        <taxon>Saccharomycotina</taxon>
        <taxon>Saccharomycetes</taxon>
        <taxon>Saccharomycetales</taxon>
        <taxon>Saccharomycetaceae</taxon>
        <taxon>Torulaspora</taxon>
    </lineage>
</organism>
<dbReference type="Pfam" id="PF01021">
    <property type="entry name" value="TYA"/>
    <property type="match status" value="1"/>
</dbReference>
<proteinExistence type="predicted"/>
<protein>
    <submittedName>
        <fullName evidence="4">Uncharacterized protein</fullName>
    </submittedName>
</protein>
<dbReference type="OrthoDB" id="10673152at2759"/>
<dbReference type="Proteomes" id="UP000515788">
    <property type="component" value="Chromosome 2"/>
</dbReference>
<evidence type="ECO:0000256" key="2">
    <source>
        <dbReference type="ARBA" id="ARBA00022490"/>
    </source>
</evidence>
<comment type="subcellular location">
    <subcellularLocation>
        <location evidence="1">Cytoplasm</location>
    </subcellularLocation>
</comment>
<feature type="region of interest" description="Disordered" evidence="3">
    <location>
        <begin position="104"/>
        <end position="147"/>
    </location>
</feature>
<dbReference type="RefSeq" id="XP_037138424.1">
    <property type="nucleotide sequence ID" value="XM_037282529.1"/>
</dbReference>
<feature type="compositionally biased region" description="Low complexity" evidence="3">
    <location>
        <begin position="127"/>
        <end position="136"/>
    </location>
</feature>
<dbReference type="GeneID" id="59324868"/>
<evidence type="ECO:0000313" key="5">
    <source>
        <dbReference type="Proteomes" id="UP000515788"/>
    </source>
</evidence>
<dbReference type="GO" id="GO:0005737">
    <property type="term" value="C:cytoplasm"/>
    <property type="evidence" value="ECO:0007669"/>
    <property type="project" value="UniProtKB-SubCell"/>
</dbReference>
<name>A0A7G3ZE13_9SACH</name>
<evidence type="ECO:0000256" key="3">
    <source>
        <dbReference type="SAM" id="MobiDB-lite"/>
    </source>
</evidence>
<dbReference type="GO" id="GO:0003723">
    <property type="term" value="F:RNA binding"/>
    <property type="evidence" value="ECO:0007669"/>
    <property type="project" value="InterPro"/>
</dbReference>
<gene>
    <name evidence="4" type="ORF">HG536_0B06150</name>
</gene>
<evidence type="ECO:0000313" key="4">
    <source>
        <dbReference type="EMBL" id="QLL31749.1"/>
    </source>
</evidence>
<keyword evidence="5" id="KW-1185">Reference proteome</keyword>
<dbReference type="KEGG" id="tgb:HG536_0B06150"/>
<dbReference type="EMBL" id="CP059247">
    <property type="protein sequence ID" value="QLL31749.1"/>
    <property type="molecule type" value="Genomic_DNA"/>
</dbReference>
<accession>A0A7G3ZE13</accession>
<evidence type="ECO:0000256" key="1">
    <source>
        <dbReference type="ARBA" id="ARBA00004496"/>
    </source>
</evidence>
<reference evidence="4 5" key="1">
    <citation type="submission" date="2020-06" db="EMBL/GenBank/DDBJ databases">
        <title>The yeast mating-type switching endonuclease HO is a domesticated member of an unorthodox homing genetic element family.</title>
        <authorList>
            <person name="Coughlan A.Y."/>
            <person name="Lombardi L."/>
            <person name="Braun-Galleani S."/>
            <person name="Martos A.R."/>
            <person name="Galeote V."/>
            <person name="Bigey F."/>
            <person name="Dequin S."/>
            <person name="Byrne K.P."/>
            <person name="Wolfe K.H."/>
        </authorList>
    </citation>
    <scope>NUCLEOTIDE SEQUENCE [LARGE SCALE GENOMIC DNA]</scope>
    <source>
        <strain evidence="4 5">CBS764</strain>
    </source>
</reference>
<dbReference type="InterPro" id="IPR015820">
    <property type="entry name" value="TYA"/>
</dbReference>